<feature type="domain" description="SAM-dependent MTase TRM10-type" evidence="5">
    <location>
        <begin position="144"/>
        <end position="360"/>
    </location>
</feature>
<evidence type="ECO:0000256" key="2">
    <source>
        <dbReference type="ARBA" id="ARBA00022679"/>
    </source>
</evidence>
<keyword evidence="7" id="KW-1185">Reference proteome</keyword>
<evidence type="ECO:0000259" key="5">
    <source>
        <dbReference type="PROSITE" id="PS51675"/>
    </source>
</evidence>
<dbReference type="GO" id="GO:0008168">
    <property type="term" value="F:methyltransferase activity"/>
    <property type="evidence" value="ECO:0007669"/>
    <property type="project" value="UniProtKB-KW"/>
</dbReference>
<reference evidence="6" key="1">
    <citation type="submission" date="2023-10" db="EMBL/GenBank/DDBJ databases">
        <title>Genome assembly of Pristionchus species.</title>
        <authorList>
            <person name="Yoshida K."/>
            <person name="Sommer R.J."/>
        </authorList>
    </citation>
    <scope>NUCLEOTIDE SEQUENCE</scope>
    <source>
        <strain evidence="6">RS5133</strain>
    </source>
</reference>
<keyword evidence="2" id="KW-0808">Transferase</keyword>
<dbReference type="PROSITE" id="PS51675">
    <property type="entry name" value="SAM_MT_TRM10"/>
    <property type="match status" value="1"/>
</dbReference>
<evidence type="ECO:0000256" key="3">
    <source>
        <dbReference type="ARBA" id="ARBA00022691"/>
    </source>
</evidence>
<gene>
    <name evidence="6" type="ORF">PFISCL1PPCAC_2049</name>
</gene>
<evidence type="ECO:0000256" key="1">
    <source>
        <dbReference type="ARBA" id="ARBA00022603"/>
    </source>
</evidence>
<keyword evidence="1" id="KW-0489">Methyltransferase</keyword>
<feature type="region of interest" description="Disordered" evidence="4">
    <location>
        <begin position="383"/>
        <end position="420"/>
    </location>
</feature>
<proteinExistence type="predicted"/>
<dbReference type="Proteomes" id="UP001432322">
    <property type="component" value="Unassembled WGS sequence"/>
</dbReference>
<protein>
    <recommendedName>
        <fullName evidence="5">SAM-dependent MTase TRM10-type domain-containing protein</fullName>
    </recommendedName>
</protein>
<dbReference type="InterPro" id="IPR028564">
    <property type="entry name" value="MT_TRM10-typ"/>
</dbReference>
<comment type="caution">
    <text evidence="6">The sequence shown here is derived from an EMBL/GenBank/DDBJ whole genome shotgun (WGS) entry which is preliminary data.</text>
</comment>
<dbReference type="AlphaFoldDB" id="A0AAV5UWV4"/>
<name>A0AAV5UWV4_9BILA</name>
<evidence type="ECO:0000313" key="6">
    <source>
        <dbReference type="EMBL" id="GMT10752.1"/>
    </source>
</evidence>
<feature type="compositionally biased region" description="Basic and acidic residues" evidence="4">
    <location>
        <begin position="385"/>
        <end position="412"/>
    </location>
</feature>
<sequence>LTRSIFGLLASKGVRRCPFSATAAQSAASDDSPPPLLPSRDFLKNNVRTAPEKERLTSAISEIEMYKEFHGSDSIPSLSDKQWESLLTIKYPDERCNFLAALHFDSENGSNEGGMRSMEVREPSDSQMFDIRGQDLRKLMDSVYGSRLWSRERCGSEDLPRLVVDARFLAEFSTKTQPVYTRSVQDLNDSNWSSPHPFHISIANFRPDAQLSELTKRHWHFLYGPPSDSINAPSFRIHPFAPTVSPRPVRSLLNGIDKNDIIYVSQRAQQFLPEKPPKNVKALVVCLSGDNHHSSSSATAAIAERITAYRIPIEKHLDLSSCSRSPPIWETVSALRRWWMGEEWRDAIKKSIVPRRKKTKSVEETMKTNTFLAFRSAVMEMNNARLERQRRGEGERGRRDGRMERREGGGMKREKRRRSQ</sequence>
<evidence type="ECO:0000256" key="4">
    <source>
        <dbReference type="SAM" id="MobiDB-lite"/>
    </source>
</evidence>
<feature type="non-terminal residue" evidence="6">
    <location>
        <position position="1"/>
    </location>
</feature>
<keyword evidence="3" id="KW-0949">S-adenosyl-L-methionine</keyword>
<organism evidence="6 7">
    <name type="scientific">Pristionchus fissidentatus</name>
    <dbReference type="NCBI Taxonomy" id="1538716"/>
    <lineage>
        <taxon>Eukaryota</taxon>
        <taxon>Metazoa</taxon>
        <taxon>Ecdysozoa</taxon>
        <taxon>Nematoda</taxon>
        <taxon>Chromadorea</taxon>
        <taxon>Rhabditida</taxon>
        <taxon>Rhabditina</taxon>
        <taxon>Diplogasteromorpha</taxon>
        <taxon>Diplogasteroidea</taxon>
        <taxon>Neodiplogasteridae</taxon>
        <taxon>Pristionchus</taxon>
    </lineage>
</organism>
<dbReference type="InterPro" id="IPR038459">
    <property type="entry name" value="MT_TRM10-typ_sf"/>
</dbReference>
<dbReference type="Gene3D" id="3.40.1280.30">
    <property type="match status" value="1"/>
</dbReference>
<evidence type="ECO:0000313" key="7">
    <source>
        <dbReference type="Proteomes" id="UP001432322"/>
    </source>
</evidence>
<dbReference type="GO" id="GO:0032259">
    <property type="term" value="P:methylation"/>
    <property type="evidence" value="ECO:0007669"/>
    <property type="project" value="UniProtKB-KW"/>
</dbReference>
<accession>A0AAV5UWV4</accession>
<dbReference type="EMBL" id="BTSY01000001">
    <property type="protein sequence ID" value="GMT10752.1"/>
    <property type="molecule type" value="Genomic_DNA"/>
</dbReference>